<proteinExistence type="predicted"/>
<keyword evidence="3" id="KW-1185">Reference proteome</keyword>
<name>A0A917SNK5_9ACTN</name>
<evidence type="ECO:0000256" key="1">
    <source>
        <dbReference type="SAM" id="MobiDB-lite"/>
    </source>
</evidence>
<reference evidence="2" key="1">
    <citation type="journal article" date="2014" name="Int. J. Syst. Evol. Microbiol.">
        <title>Complete genome sequence of Corynebacterium casei LMG S-19264T (=DSM 44701T), isolated from a smear-ripened cheese.</title>
        <authorList>
            <consortium name="US DOE Joint Genome Institute (JGI-PGF)"/>
            <person name="Walter F."/>
            <person name="Albersmeier A."/>
            <person name="Kalinowski J."/>
            <person name="Ruckert C."/>
        </authorList>
    </citation>
    <scope>NUCLEOTIDE SEQUENCE</scope>
    <source>
        <strain evidence="2">CGMCC 4.7308</strain>
    </source>
</reference>
<feature type="region of interest" description="Disordered" evidence="1">
    <location>
        <begin position="121"/>
        <end position="140"/>
    </location>
</feature>
<evidence type="ECO:0000313" key="3">
    <source>
        <dbReference type="Proteomes" id="UP000655208"/>
    </source>
</evidence>
<dbReference type="AlphaFoldDB" id="A0A917SNK5"/>
<accession>A0A917SNK5</accession>
<gene>
    <name evidence="2" type="ORF">GCM10011594_08180</name>
</gene>
<dbReference type="EMBL" id="BMNA01000002">
    <property type="protein sequence ID" value="GGL90878.1"/>
    <property type="molecule type" value="Genomic_DNA"/>
</dbReference>
<evidence type="ECO:0000313" key="2">
    <source>
        <dbReference type="EMBL" id="GGL90878.1"/>
    </source>
</evidence>
<reference evidence="2" key="2">
    <citation type="submission" date="2020-09" db="EMBL/GenBank/DDBJ databases">
        <authorList>
            <person name="Sun Q."/>
            <person name="Zhou Y."/>
        </authorList>
    </citation>
    <scope>NUCLEOTIDE SEQUENCE</scope>
    <source>
        <strain evidence="2">CGMCC 4.7308</strain>
    </source>
</reference>
<sequence>MFVESDCEALDPCSGRSVEMITVLPAPPPPPPPPLVAPPPADEDELLLLLLDEVPLPELPLAQPVSVRAAAAPTATTRVIGRIRNAPPSQVPADAGRGHRVVLGTSDAPWQRHSVRTAARWSLPGSSGRPHRGRGAGTPGATGVIVGGSLTHGCFEGVTRRYVRWDVPVLPFVSSGSQTLLG</sequence>
<dbReference type="Proteomes" id="UP000655208">
    <property type="component" value="Unassembled WGS sequence"/>
</dbReference>
<protein>
    <submittedName>
        <fullName evidence="2">Uncharacterized protein</fullName>
    </submittedName>
</protein>
<organism evidence="2 3">
    <name type="scientific">Nakamurella endophytica</name>
    <dbReference type="NCBI Taxonomy" id="1748367"/>
    <lineage>
        <taxon>Bacteria</taxon>
        <taxon>Bacillati</taxon>
        <taxon>Actinomycetota</taxon>
        <taxon>Actinomycetes</taxon>
        <taxon>Nakamurellales</taxon>
        <taxon>Nakamurellaceae</taxon>
        <taxon>Nakamurella</taxon>
    </lineage>
</organism>
<comment type="caution">
    <text evidence="2">The sequence shown here is derived from an EMBL/GenBank/DDBJ whole genome shotgun (WGS) entry which is preliminary data.</text>
</comment>